<sequence>MAEGGEGEEEIQFLRTDDQVVLQCTASVLKEQIKLCLSCEGFGNRLCFLETTSNAQNVPPDLAICTFILEQSLSVRALQEMLANTVEMTESSQGGGHRTLLYGHAILLRHYHSAMYLSCLTTSRSLTDKLAFDVGLQEDSTGEACWWTIHPASKQRSEGEKVRVGDDLILVSVSSERYLHLSYASGDLMVDASFMQTLWNMNPISSGCELAEGYLTGGHVLRLFHGHMDECLAIATPEEGEEKRRMAHYEGGAVCSQARSLWRLEPLRISWSGSHMKWGQSFRIRHITTGRYLCLDEEKGLLVVDPERANTKLSAFCFRVSKEKVDVAQKRDVEGMGIPEIKYGESMCFVQHVSTGLWLTYAALDAKAARLGMMKRKVILHQEGHMDDALTVSRSQTEESQAARMIYSTMGLFRQFIKGLDSLSGKNKSPVAVSLPLEGVILSLQDLIFYFRPPEEELEHEEKQTKLRSLRNRQNLFQEEGMITIVLECIDRLNVYNTAAHFSEFAGEEAAESWKEIVNLLYELLASLIRGNRSNCALFCDNLDWLVSKLDRLEASSGILEVLYCVLIESPEVLNIIQENHIKSIISLLDKHGRNHKVLDVLRSLCVCNGVAVRSNQNLITENLLPGRDLLLQTNIVNYVTSVRPNIFLGTCEGSTQYKKWYYEMMVDYVEQFVTHCTGDPPACTVARQVASPSPHTLAADDVVSCCLDLSVPSISFRINGHPVQGMFENFNVDGLFFPVISFSAGVKARFLLGGRHGDFKFMPPPPPGYAPCYEALLPRDRMRIEPIKEYKHDFSGATCATCSAPPCPSPTPRSPPAPWTPCRSCCRPTWSASERSWQKIFTSSGLSPVLSRGGPMGLIEVEEAKRMPFRDDNKKLHPCLVDFQSLPEPERNYNLQMSGETLKTLLALGCHVGMGDEKAEENLKKIKLPKTYVMTNGYNKPAPLDLSHVKLTPNQNQLVEKLAENGHNVWARDRVRQGWTYSIVQDILNKRNPRLVPYNLLDERTKKTNRDSVNNAVRTLIGYGYNIEPPDQESSGHGLENTRGDKVRIFRAEKSYAVTQGKWYFEFEAVTTGEMRVGWARPSVRSDTELGADELAYVFNGNKAQRWHIGNEPFGRQWQSGDVVGCMIDLTEMNIMFTLNGEMLISDSGSEMAFKDIEIGEGFIPVCALGLSQVGRINLGQNVSSLRYFAICGLQEGFEPFAINMKRDTTMWFSKSLPQFVPAPPDHNHIEVSRVDGTVDSAPCLKLTHKTFGSQNANTDMMFLRLSMPVQFHETFKIPAGTTPLTRPLSIPEEEVVVVEPDSEFEVLKKSASRKEQEEDKKEPSVPKEISVENEKDTVSEKGKKKGFFSKAKKAAMTPLAPPPAPPTVPRLVEDVVPDDRDDPEIIMNTTTYYYSVRIFAGQEPSGVWVGWVTPDYHQYDLSFDLSKVRNVTVTVGDDKGNIHDSMKHSNCYMVWGGDLVSNQQTRFSQEDMVVGCLVDLATGLMTFTANGKEINTFYQVEPNTKLFPAVFVQPTSQNMVQLELGKLKNIMPISAAMFRSERKNPVPQCPPRLDVQMLTPVIWSRMPNHFLNPEVGRVSERLGWVVECTEPLIMMALHIPEENRCIDILELSERLDLMKFHYHTLMLYCAVGYYDLLISIHLESAKRARLGTNREFIVPMTEETLSIKLYPDTKKAHSLPGVGLTTCLRPKLHFSSINFVGTDPDLYTLSPIFPLQELKTRAISMLTEAVLDGSQAMRDPVGGSVEFHFVPILKLISTLLIMGIFNDEDTKHILKMIDPNVFSGKEEEEEEKAEEGGAADGDGEEAKDEEAEEEAEAELEDEGVGDEEEEELKDIEKGEEEAELREEGEEEEKEEGEAKGGKVDGEKAEEEKEAEAVEAEAKEEEEGLEEGLLQMKLPESVKLQMCTLLQYFCDCELRHRVEAIVAYSDQFVHDIQNNQRVRYNLLMRAFTMSAAETARRTREFRSPPQDQVLLLTNFKHSPEDEDCPVPEEVRDTMADFHNDLLLHCGIHIEEEAEEEEVDTSLSGRLLSLVDKIKSLRKKQEEEKTESEEEPKPSSLQELISHTMIHWAQESFIQNPELVRLMFSLLHRQYDGLGELIRALPKAYSINAVSVQDTMDLLECLGQIRSLLIVQMGPEEERLMIQSIGNIMNNKVFYQHPNLMRALGMHETVMEVMVNVLGGGGDSKEIRFPQMVTNCCRFLCYFCRISRQNQRSMFDHLSYLLQNSGIGLGMRGSTPLDVAAASCIDNNELALALQEQDLEMVVTYLAGCGLQMCPILLSKGYPDIGWNPCGGERYLDFLRFAVFVNGQHIIARMPMNVVVRLLIRRPECFGPALRGEGGNGLLAAMEEAIKISEDPARDGPTVKKDRRFMFGGEEQHEENRVHLGNAIMSFYSALIDLLGRCAPEMHLIQAGKGEALRIRAILRSLVPIEDLVGVISLPVQIPAYGKDSQIVEPKMSASFVPDHKASMVLFLDRVYGIENQDFLLHVLEVGFLPDMRAAASLDTVAFSTTEMALALNRYLCSAVLPLLTTKCAPLFAGTDHRAIMIDSMLHTIYRLSRGRALTKAQRDVIEECLMSLCKYLRPSMLQHLLRRLVFDVPILNEYAKMPLKLLTNHYERCWKYYCLPNGWANFGVTSEEELHLSRKLFWGIFESLAHKKFDAELFKIAMPCLCAIAGAIPPDYVDASYSSHTEKKASVDAEGNFDPKPVETTNTIIPERLDAFINKYAEHTHDKWAFEKIQNNWTYGEVLDENAKTHPMLRPYKTFSEKDKEIYRWPIKESIKAMLAWEWSLEKARDGEGDVEKKAATRKISQTAQATYDPSHGYNPQPIDITGMALSRELQSMAEQLAENYHNTWGRKKKLELQAKGGGTHPLLVPYDTLTAKEKARDREKAQDLLKFLQLNGYAVTRQA</sequence>
<dbReference type="Proteomes" id="UP000831701">
    <property type="component" value="Chromosome 22"/>
</dbReference>
<accession>A0ACB8VET6</accession>
<proteinExistence type="predicted"/>
<organism evidence="1 2">
    <name type="scientific">Scortum barcoo</name>
    <name type="common">barcoo grunter</name>
    <dbReference type="NCBI Taxonomy" id="214431"/>
    <lineage>
        <taxon>Eukaryota</taxon>
        <taxon>Metazoa</taxon>
        <taxon>Chordata</taxon>
        <taxon>Craniata</taxon>
        <taxon>Vertebrata</taxon>
        <taxon>Euteleostomi</taxon>
        <taxon>Actinopterygii</taxon>
        <taxon>Neopterygii</taxon>
        <taxon>Teleostei</taxon>
        <taxon>Neoteleostei</taxon>
        <taxon>Acanthomorphata</taxon>
        <taxon>Eupercaria</taxon>
        <taxon>Centrarchiformes</taxon>
        <taxon>Terapontoidei</taxon>
        <taxon>Terapontidae</taxon>
        <taxon>Scortum</taxon>
    </lineage>
</organism>
<keyword evidence="2" id="KW-1185">Reference proteome</keyword>
<name>A0ACB8VET6_9TELE</name>
<gene>
    <name evidence="1" type="ORF">L3Q82_018586</name>
</gene>
<reference evidence="1" key="1">
    <citation type="submission" date="2022-04" db="EMBL/GenBank/DDBJ databases">
        <title>Jade perch genome.</title>
        <authorList>
            <person name="Chao B."/>
        </authorList>
    </citation>
    <scope>NUCLEOTIDE SEQUENCE</scope>
    <source>
        <strain evidence="1">CB-2022</strain>
    </source>
</reference>
<evidence type="ECO:0000313" key="1">
    <source>
        <dbReference type="EMBL" id="KAI3354031.1"/>
    </source>
</evidence>
<comment type="caution">
    <text evidence="1">The sequence shown here is derived from an EMBL/GenBank/DDBJ whole genome shotgun (WGS) entry which is preliminary data.</text>
</comment>
<protein>
    <submittedName>
        <fullName evidence="1">Uncharacterized protein</fullName>
    </submittedName>
</protein>
<dbReference type="EMBL" id="CM041552">
    <property type="protein sequence ID" value="KAI3354031.1"/>
    <property type="molecule type" value="Genomic_DNA"/>
</dbReference>
<evidence type="ECO:0000313" key="2">
    <source>
        <dbReference type="Proteomes" id="UP000831701"/>
    </source>
</evidence>